<gene>
    <name evidence="11" type="primary">COX3</name>
</gene>
<evidence type="ECO:0000313" key="11">
    <source>
        <dbReference type="EMBL" id="AHX97815.1"/>
    </source>
</evidence>
<dbReference type="InterPro" id="IPR013833">
    <property type="entry name" value="Cyt_c_oxidase_su3_a-hlx"/>
</dbReference>
<dbReference type="SUPFAM" id="SSF81452">
    <property type="entry name" value="Cytochrome c oxidase subunit III-like"/>
    <property type="match status" value="1"/>
</dbReference>
<accession>A0A0U1WEK7</accession>
<dbReference type="EMBL" id="KJ412472">
    <property type="protein sequence ID" value="AHX97815.1"/>
    <property type="molecule type" value="Genomic_DNA"/>
</dbReference>
<dbReference type="GO" id="GO:0016020">
    <property type="term" value="C:membrane"/>
    <property type="evidence" value="ECO:0007669"/>
    <property type="project" value="UniProtKB-SubCell"/>
</dbReference>
<dbReference type="PROSITE" id="PS50253">
    <property type="entry name" value="COX3"/>
    <property type="match status" value="1"/>
</dbReference>
<evidence type="ECO:0000256" key="5">
    <source>
        <dbReference type="ARBA" id="ARBA00022967"/>
    </source>
</evidence>
<protein>
    <recommendedName>
        <fullName evidence="3 8">Cytochrome c oxidase subunit 3</fullName>
    </recommendedName>
</protein>
<keyword evidence="6 9" id="KW-1133">Transmembrane helix</keyword>
<name>A0A0U1WEK7_9HYME</name>
<keyword evidence="5" id="KW-1278">Translocase</keyword>
<reference evidence="11" key="1">
    <citation type="submission" date="2014-02" db="EMBL/GenBank/DDBJ databases">
        <title>The comparative mitochondrial genomes from Braconidae subfamilies and the phylogeny of the Hymenoptera.</title>
        <authorList>
            <person name="Li Q."/>
            <person name="Wei S.J."/>
            <person name="Chen X.X."/>
        </authorList>
    </citation>
    <scope>NUCLEOTIDE SEQUENCE</scope>
</reference>
<dbReference type="PANTHER" id="PTHR11403:SF7">
    <property type="entry name" value="CYTOCHROME C OXIDASE SUBUNIT 3"/>
    <property type="match status" value="1"/>
</dbReference>
<sequence length="261" mass="31251">MMKFNHPFHLVSVSPWPLMSSLSLLVFMMGSLKFFNEFVLNLFLIGLILILMNLYQWWRDVIRESTLQGFHSFFVKYGLIIGMFLFILSELMFFLSFFWSYFHGVLSPSVDLGSLWPSNNIEVFNPYNIPLLNTLILLSSGITITWAHYMMYIHKLDESLFLVQITIVLGLIFTFFQYIEYNDSFFSMSDSMYGSMFFLMTGFHGIHVLIGTLFIFICFLRMYNYHFSNYHHFGFEASSWYWHFVDVVWLFLYIFVYWMSY</sequence>
<comment type="subcellular location">
    <subcellularLocation>
        <location evidence="1">Membrane</location>
        <topology evidence="1">Multi-pass membrane protein</topology>
    </subcellularLocation>
</comment>
<dbReference type="InterPro" id="IPR000298">
    <property type="entry name" value="Cyt_c_oxidase-like_su3"/>
</dbReference>
<keyword evidence="7 9" id="KW-0472">Membrane</keyword>
<feature type="domain" description="Heme-copper oxidase subunit III family profile" evidence="10">
    <location>
        <begin position="4"/>
        <end position="261"/>
    </location>
</feature>
<dbReference type="Gene3D" id="1.10.287.70">
    <property type="match status" value="1"/>
</dbReference>
<dbReference type="PANTHER" id="PTHR11403">
    <property type="entry name" value="CYTOCHROME C OXIDASE SUBUNIT III"/>
    <property type="match status" value="1"/>
</dbReference>
<evidence type="ECO:0000256" key="3">
    <source>
        <dbReference type="ARBA" id="ARBA00015944"/>
    </source>
</evidence>
<feature type="transmembrane region" description="Helical" evidence="9">
    <location>
        <begin position="240"/>
        <end position="259"/>
    </location>
</feature>
<proteinExistence type="inferred from homology"/>
<evidence type="ECO:0000256" key="8">
    <source>
        <dbReference type="RuleBase" id="RU003375"/>
    </source>
</evidence>
<feature type="transmembrane region" description="Helical" evidence="9">
    <location>
        <begin position="12"/>
        <end position="32"/>
    </location>
</feature>
<keyword evidence="8 11" id="KW-0496">Mitochondrion</keyword>
<dbReference type="AlphaFoldDB" id="A0A0U1WEK7"/>
<organism evidence="11">
    <name type="scientific">Paroligoneurus sp. QL-2014</name>
    <dbReference type="NCBI Taxonomy" id="1491722"/>
    <lineage>
        <taxon>Eukaryota</taxon>
        <taxon>Metazoa</taxon>
        <taxon>Ecdysozoa</taxon>
        <taxon>Arthropoda</taxon>
        <taxon>Hexapoda</taxon>
        <taxon>Insecta</taxon>
        <taxon>Pterygota</taxon>
        <taxon>Neoptera</taxon>
        <taxon>Endopterygota</taxon>
        <taxon>Hymenoptera</taxon>
        <taxon>Apocrita</taxon>
        <taxon>Ichneumonoidea</taxon>
        <taxon>Braconidae</taxon>
        <taxon>Ichneutinae</taxon>
        <taxon>Paroligoneurus</taxon>
    </lineage>
</organism>
<dbReference type="CDD" id="cd01665">
    <property type="entry name" value="Cyt_c_Oxidase_III"/>
    <property type="match status" value="1"/>
</dbReference>
<evidence type="ECO:0000256" key="6">
    <source>
        <dbReference type="ARBA" id="ARBA00022989"/>
    </source>
</evidence>
<feature type="transmembrane region" description="Helical" evidence="9">
    <location>
        <begin position="38"/>
        <end position="58"/>
    </location>
</feature>
<comment type="function">
    <text evidence="8">Component of the cytochrome c oxidase, the last enzyme in the mitochondrial electron transport chain which drives oxidative phosphorylation. The respiratory chain contains 3 multisubunit complexes succinate dehydrogenase (complex II, CII), ubiquinol-cytochrome c oxidoreductase (cytochrome b-c1 complex, complex III, CIII) and cytochrome c oxidase (complex IV, CIV), that cooperate to transfer electrons derived from NADH and succinate to molecular oxygen, creating an electrochemical gradient over the inner membrane that drives transmembrane transport and the ATP synthase. Cytochrome c oxidase is the component of the respiratory chain that catalyzes the reduction of oxygen to water. Electrons originating from reduced cytochrome c in the intermembrane space (IMS) are transferred via the dinuclear copper A center (CU(A)) of subunit 2 and heme A of subunit 1 to the active site in subunit 1, a binuclear center (BNC) formed by heme A3 and copper B (CU(B)). The BNC reduces molecular oxygen to 2 water molecules using 4 electrons from cytochrome c in the IMS and 4 protons from the mitochondrial matrix.</text>
</comment>
<geneLocation type="mitochondrion" evidence="11"/>
<feature type="transmembrane region" description="Helical" evidence="9">
    <location>
        <begin position="127"/>
        <end position="147"/>
    </location>
</feature>
<dbReference type="GO" id="GO:0004129">
    <property type="term" value="F:cytochrome-c oxidase activity"/>
    <property type="evidence" value="ECO:0007669"/>
    <property type="project" value="InterPro"/>
</dbReference>
<feature type="transmembrane region" description="Helical" evidence="9">
    <location>
        <begin position="199"/>
        <end position="220"/>
    </location>
</feature>
<dbReference type="InterPro" id="IPR024791">
    <property type="entry name" value="Cyt_c/ubiquinol_Oxase_su3"/>
</dbReference>
<dbReference type="Pfam" id="PF00510">
    <property type="entry name" value="COX3"/>
    <property type="match status" value="1"/>
</dbReference>
<comment type="similarity">
    <text evidence="2 8">Belongs to the cytochrome c oxidase subunit 3 family.</text>
</comment>
<evidence type="ECO:0000256" key="7">
    <source>
        <dbReference type="ARBA" id="ARBA00023136"/>
    </source>
</evidence>
<evidence type="ECO:0000256" key="1">
    <source>
        <dbReference type="ARBA" id="ARBA00004141"/>
    </source>
</evidence>
<dbReference type="InterPro" id="IPR033945">
    <property type="entry name" value="Cyt_c_oxase_su3_dom"/>
</dbReference>
<feature type="transmembrane region" description="Helical" evidence="9">
    <location>
        <begin position="159"/>
        <end position="179"/>
    </location>
</feature>
<evidence type="ECO:0000256" key="9">
    <source>
        <dbReference type="SAM" id="Phobius"/>
    </source>
</evidence>
<dbReference type="GO" id="GO:0006123">
    <property type="term" value="P:mitochondrial electron transport, cytochrome c to oxygen"/>
    <property type="evidence" value="ECO:0007669"/>
    <property type="project" value="TreeGrafter"/>
</dbReference>
<keyword evidence="4 8" id="KW-0812">Transmembrane</keyword>
<dbReference type="InterPro" id="IPR035973">
    <property type="entry name" value="Cyt_c_oxidase_su3-like_sf"/>
</dbReference>
<dbReference type="GO" id="GO:0005739">
    <property type="term" value="C:mitochondrion"/>
    <property type="evidence" value="ECO:0007669"/>
    <property type="project" value="TreeGrafter"/>
</dbReference>
<evidence type="ECO:0000256" key="2">
    <source>
        <dbReference type="ARBA" id="ARBA00010581"/>
    </source>
</evidence>
<feature type="transmembrane region" description="Helical" evidence="9">
    <location>
        <begin position="79"/>
        <end position="102"/>
    </location>
</feature>
<evidence type="ECO:0000256" key="4">
    <source>
        <dbReference type="ARBA" id="ARBA00022692"/>
    </source>
</evidence>
<evidence type="ECO:0000259" key="10">
    <source>
        <dbReference type="PROSITE" id="PS50253"/>
    </source>
</evidence>
<dbReference type="Gene3D" id="1.20.120.80">
    <property type="entry name" value="Cytochrome c oxidase, subunit III, four-helix bundle"/>
    <property type="match status" value="1"/>
</dbReference>